<evidence type="ECO:0000313" key="1">
    <source>
        <dbReference type="EMBL" id="KGL67272.1"/>
    </source>
</evidence>
<evidence type="ECO:0000313" key="2">
    <source>
        <dbReference type="Proteomes" id="UP000030001"/>
    </source>
</evidence>
<dbReference type="Proteomes" id="UP000030001">
    <property type="component" value="Unassembled WGS sequence"/>
</dbReference>
<accession>A0A099YCY8</accession>
<reference evidence="1 2" key="1">
    <citation type="submission" date="2014-09" db="EMBL/GenBank/DDBJ databases">
        <title>Lactobacillus mucosae CRL573 Genome Sequencing.</title>
        <authorList>
            <person name="Bleckwedel J."/>
            <person name="Teran L.C."/>
            <person name="Bonacina J."/>
            <person name="Saavedra L."/>
            <person name="Mozzi F.B."/>
            <person name="Raya R.R."/>
        </authorList>
    </citation>
    <scope>NUCLEOTIDE SEQUENCE [LARGE SCALE GENOMIC DNA]</scope>
    <source>
        <strain evidence="1 2">CRL573</strain>
    </source>
</reference>
<comment type="caution">
    <text evidence="1">The sequence shown here is derived from an EMBL/GenBank/DDBJ whole genome shotgun (WGS) entry which is preliminary data.</text>
</comment>
<name>A0A099YCY8_LIMMU</name>
<sequence>MAISTITSGQKDWLSVLNNDLSQIGDKVATTVYPVTLTNGWKGSLTCNSWKIGSHWLSIVSGWLSGKDTTPNQDVEFATMPSGAPSHLFSNYIYPQRASIIGDISATTDSSGMVHLRMYIPGSVYSGPTLNVFALEIW</sequence>
<gene>
    <name evidence="1" type="ORF">LX03_03075</name>
</gene>
<dbReference type="AlphaFoldDB" id="A0A099YCY8"/>
<dbReference type="EMBL" id="JROC01000026">
    <property type="protein sequence ID" value="KGL67272.1"/>
    <property type="molecule type" value="Genomic_DNA"/>
</dbReference>
<organism evidence="1 2">
    <name type="scientific">Limosilactobacillus mucosae</name>
    <name type="common">Lactobacillus mucosae</name>
    <dbReference type="NCBI Taxonomy" id="97478"/>
    <lineage>
        <taxon>Bacteria</taxon>
        <taxon>Bacillati</taxon>
        <taxon>Bacillota</taxon>
        <taxon>Bacilli</taxon>
        <taxon>Lactobacillales</taxon>
        <taxon>Lactobacillaceae</taxon>
        <taxon>Limosilactobacillus</taxon>
    </lineage>
</organism>
<proteinExistence type="predicted"/>
<protein>
    <submittedName>
        <fullName evidence="1">Uncharacterized protein</fullName>
    </submittedName>
</protein>